<keyword evidence="4" id="KW-1185">Reference proteome</keyword>
<comment type="caution">
    <text evidence="3">The sequence shown here is derived from an EMBL/GenBank/DDBJ whole genome shotgun (WGS) entry which is preliminary data.</text>
</comment>
<dbReference type="RefSeq" id="WP_136735687.1">
    <property type="nucleotide sequence ID" value="NZ_SWDB01000018.1"/>
</dbReference>
<dbReference type="Pfam" id="PF08308">
    <property type="entry name" value="PEGA"/>
    <property type="match status" value="1"/>
</dbReference>
<name>A0A4U1B6Q7_9GAMM</name>
<dbReference type="PROSITE" id="PS51257">
    <property type="entry name" value="PROKAR_LIPOPROTEIN"/>
    <property type="match status" value="1"/>
</dbReference>
<feature type="signal peptide" evidence="1">
    <location>
        <begin position="1"/>
        <end position="19"/>
    </location>
</feature>
<protein>
    <submittedName>
        <fullName evidence="3">PEGA domain-containing protein</fullName>
    </submittedName>
</protein>
<dbReference type="InterPro" id="IPR013229">
    <property type="entry name" value="PEGA"/>
</dbReference>
<accession>A0A4U1B6Q7</accession>
<keyword evidence="1" id="KW-0732">Signal</keyword>
<reference evidence="3 4" key="1">
    <citation type="submission" date="2019-04" db="EMBL/GenBank/DDBJ databases">
        <title>Thalassotalea guangxiensis sp. nov., isolated from sediment of the coastal wetland.</title>
        <authorList>
            <person name="Zheng S."/>
            <person name="Zhang D."/>
        </authorList>
    </citation>
    <scope>NUCLEOTIDE SEQUENCE [LARGE SCALE GENOMIC DNA]</scope>
    <source>
        <strain evidence="3 4">ZS-4</strain>
    </source>
</reference>
<evidence type="ECO:0000313" key="4">
    <source>
        <dbReference type="Proteomes" id="UP000307999"/>
    </source>
</evidence>
<gene>
    <name evidence="3" type="ORF">E8M12_08375</name>
</gene>
<dbReference type="AlphaFoldDB" id="A0A4U1B6Q7"/>
<sequence length="122" mass="12659">MLKKIVSALVVLTALSGCASIVDGSTQQVTIQSTPAGAEVLINGVSQGVTPLTIDVKRADNTSLTVRKEGYTDQTITMTTKLNSTFWGNVIIGGLPGSTTDAATGASIEYAPGVHYFNLEAK</sequence>
<dbReference type="OrthoDB" id="194242at2"/>
<proteinExistence type="predicted"/>
<evidence type="ECO:0000256" key="1">
    <source>
        <dbReference type="SAM" id="SignalP"/>
    </source>
</evidence>
<dbReference type="EMBL" id="SWDB01000018">
    <property type="protein sequence ID" value="TKB45601.1"/>
    <property type="molecule type" value="Genomic_DNA"/>
</dbReference>
<dbReference type="Proteomes" id="UP000307999">
    <property type="component" value="Unassembled WGS sequence"/>
</dbReference>
<feature type="chain" id="PRO_5020190199" evidence="1">
    <location>
        <begin position="20"/>
        <end position="122"/>
    </location>
</feature>
<evidence type="ECO:0000313" key="3">
    <source>
        <dbReference type="EMBL" id="TKB45601.1"/>
    </source>
</evidence>
<organism evidence="3 4">
    <name type="scientific">Thalassotalea mangrovi</name>
    <dbReference type="NCBI Taxonomy" id="2572245"/>
    <lineage>
        <taxon>Bacteria</taxon>
        <taxon>Pseudomonadati</taxon>
        <taxon>Pseudomonadota</taxon>
        <taxon>Gammaproteobacteria</taxon>
        <taxon>Alteromonadales</taxon>
        <taxon>Colwelliaceae</taxon>
        <taxon>Thalassotalea</taxon>
    </lineage>
</organism>
<evidence type="ECO:0000259" key="2">
    <source>
        <dbReference type="Pfam" id="PF08308"/>
    </source>
</evidence>
<feature type="domain" description="PEGA" evidence="2">
    <location>
        <begin position="28"/>
        <end position="88"/>
    </location>
</feature>